<protein>
    <submittedName>
        <fullName evidence="1">Uncharacterized protein</fullName>
    </submittedName>
</protein>
<dbReference type="AlphaFoldDB" id="A0A699XTR7"/>
<name>A0A699XTR7_TANCI</name>
<gene>
    <name evidence="1" type="ORF">Tci_934712</name>
</gene>
<feature type="non-terminal residue" evidence="1">
    <location>
        <position position="57"/>
    </location>
</feature>
<organism evidence="1">
    <name type="scientific">Tanacetum cinerariifolium</name>
    <name type="common">Dalmatian daisy</name>
    <name type="synonym">Chrysanthemum cinerariifolium</name>
    <dbReference type="NCBI Taxonomy" id="118510"/>
    <lineage>
        <taxon>Eukaryota</taxon>
        <taxon>Viridiplantae</taxon>
        <taxon>Streptophyta</taxon>
        <taxon>Embryophyta</taxon>
        <taxon>Tracheophyta</taxon>
        <taxon>Spermatophyta</taxon>
        <taxon>Magnoliopsida</taxon>
        <taxon>eudicotyledons</taxon>
        <taxon>Gunneridae</taxon>
        <taxon>Pentapetalae</taxon>
        <taxon>asterids</taxon>
        <taxon>campanulids</taxon>
        <taxon>Asterales</taxon>
        <taxon>Asteraceae</taxon>
        <taxon>Asteroideae</taxon>
        <taxon>Anthemideae</taxon>
        <taxon>Anthemidinae</taxon>
        <taxon>Tanacetum</taxon>
    </lineage>
</organism>
<reference evidence="1" key="1">
    <citation type="journal article" date="2019" name="Sci. Rep.">
        <title>Draft genome of Tanacetum cinerariifolium, the natural source of mosquito coil.</title>
        <authorList>
            <person name="Yamashiro T."/>
            <person name="Shiraishi A."/>
            <person name="Satake H."/>
            <person name="Nakayama K."/>
        </authorList>
    </citation>
    <scope>NUCLEOTIDE SEQUENCE</scope>
</reference>
<comment type="caution">
    <text evidence="1">The sequence shown here is derived from an EMBL/GenBank/DDBJ whole genome shotgun (WGS) entry which is preliminary data.</text>
</comment>
<proteinExistence type="predicted"/>
<sequence length="57" mass="7027">SQQMKMRRLEWVMDGYRLKERELEYGDQFLVYLVQVEARGTLHWKELVVKIVVELRM</sequence>
<accession>A0A699XTR7</accession>
<evidence type="ECO:0000313" key="1">
    <source>
        <dbReference type="EMBL" id="GFD62743.1"/>
    </source>
</evidence>
<feature type="non-terminal residue" evidence="1">
    <location>
        <position position="1"/>
    </location>
</feature>
<dbReference type="EMBL" id="BKCJ011941662">
    <property type="protein sequence ID" value="GFD62743.1"/>
    <property type="molecule type" value="Genomic_DNA"/>
</dbReference>